<dbReference type="PANTHER" id="PTHR30383">
    <property type="entry name" value="THIOESTERASE 1/PROTEASE 1/LYSOPHOSPHOLIPASE L1"/>
    <property type="match status" value="1"/>
</dbReference>
<accession>A0A0M0LIQ2</accession>
<dbReference type="Proteomes" id="UP000037558">
    <property type="component" value="Unassembled WGS sequence"/>
</dbReference>
<evidence type="ECO:0000256" key="1">
    <source>
        <dbReference type="SAM" id="SignalP"/>
    </source>
</evidence>
<dbReference type="AlphaFoldDB" id="A0A0M0LIQ2"/>
<dbReference type="CDD" id="cd04506">
    <property type="entry name" value="SGNH_hydrolase_YpmR_like"/>
    <property type="match status" value="1"/>
</dbReference>
<protein>
    <submittedName>
        <fullName evidence="3">GDSL family lipase</fullName>
    </submittedName>
</protein>
<dbReference type="GO" id="GO:0004622">
    <property type="term" value="F:phosphatidylcholine lysophospholipase activity"/>
    <property type="evidence" value="ECO:0007669"/>
    <property type="project" value="TreeGrafter"/>
</dbReference>
<dbReference type="OrthoDB" id="252349at2"/>
<reference evidence="4" key="1">
    <citation type="submission" date="2015-08" db="EMBL/GenBank/DDBJ databases">
        <title>Fjat-14210 dsm16467.</title>
        <authorList>
            <person name="Liu B."/>
            <person name="Wang J."/>
            <person name="Zhu Y."/>
            <person name="Liu G."/>
            <person name="Chen Q."/>
            <person name="Chen Z."/>
            <person name="Lan J."/>
            <person name="Che J."/>
            <person name="Ge C."/>
            <person name="Shi H."/>
            <person name="Pan Z."/>
            <person name="Liu X."/>
        </authorList>
    </citation>
    <scope>NUCLEOTIDE SEQUENCE [LARGE SCALE GENOMIC DNA]</scope>
    <source>
        <strain evidence="4">DSM 16467</strain>
    </source>
</reference>
<dbReference type="PATRIC" id="fig|284581.3.peg.975"/>
<dbReference type="Gene3D" id="3.40.50.1110">
    <property type="entry name" value="SGNH hydrolase"/>
    <property type="match status" value="1"/>
</dbReference>
<dbReference type="SUPFAM" id="SSF52266">
    <property type="entry name" value="SGNH hydrolase"/>
    <property type="match status" value="1"/>
</dbReference>
<dbReference type="EMBL" id="LILC01000002">
    <property type="protein sequence ID" value="KOO50797.1"/>
    <property type="molecule type" value="Genomic_DNA"/>
</dbReference>
<dbReference type="Pfam" id="PF13472">
    <property type="entry name" value="Lipase_GDSL_2"/>
    <property type="match status" value="1"/>
</dbReference>
<evidence type="ECO:0000259" key="2">
    <source>
        <dbReference type="Pfam" id="PF13472"/>
    </source>
</evidence>
<dbReference type="InterPro" id="IPR051532">
    <property type="entry name" value="Ester_Hydrolysis_Enzymes"/>
</dbReference>
<proteinExistence type="predicted"/>
<name>A0A0M0LIQ2_9BACI</name>
<sequence length="281" mass="31895">MHKYKLYIVLMICTVLLSACSSPVFSFRAPSEASEKKLDLIDKSHLPKGFFPVDLNVVAIGDSLTEGVGDSSKKGGYVPYVVKFLSQQRSVDNVRVSNLGKRGNRTDQLLARLDQEEIGAKVSRGDVIFVTIGGNDIMKVVKNFFYNISVEAFDKEQAKYEFRLNRVLNKIRSLNPNAHIYLIGFYNPFFHSLNSVQEINTVVSQWNQASERIANRHKGVTYVKVEDIFSNPKEDKLLGKDQFHPNKKGYELMADRINFYVKQDPPDNLPTHEENDEATAK</sequence>
<evidence type="ECO:0000313" key="4">
    <source>
        <dbReference type="Proteomes" id="UP000037558"/>
    </source>
</evidence>
<feature type="chain" id="PRO_5038857221" evidence="1">
    <location>
        <begin position="22"/>
        <end position="281"/>
    </location>
</feature>
<dbReference type="RefSeq" id="WP_053399970.1">
    <property type="nucleotide sequence ID" value="NZ_LILC01000002.1"/>
</dbReference>
<evidence type="ECO:0000313" key="3">
    <source>
        <dbReference type="EMBL" id="KOO50797.1"/>
    </source>
</evidence>
<organism evidence="3 4">
    <name type="scientific">Priestia koreensis</name>
    <dbReference type="NCBI Taxonomy" id="284581"/>
    <lineage>
        <taxon>Bacteria</taxon>
        <taxon>Bacillati</taxon>
        <taxon>Bacillota</taxon>
        <taxon>Bacilli</taxon>
        <taxon>Bacillales</taxon>
        <taxon>Bacillaceae</taxon>
        <taxon>Priestia</taxon>
    </lineage>
</organism>
<feature type="signal peptide" evidence="1">
    <location>
        <begin position="1"/>
        <end position="21"/>
    </location>
</feature>
<dbReference type="STRING" id="284581.AMD01_03415"/>
<dbReference type="InterPro" id="IPR013830">
    <property type="entry name" value="SGNH_hydro"/>
</dbReference>
<comment type="caution">
    <text evidence="3">The sequence shown here is derived from an EMBL/GenBank/DDBJ whole genome shotgun (WGS) entry which is preliminary data.</text>
</comment>
<dbReference type="InterPro" id="IPR036514">
    <property type="entry name" value="SGNH_hydro_sf"/>
</dbReference>
<keyword evidence="1" id="KW-0732">Signal</keyword>
<dbReference type="PANTHER" id="PTHR30383:SF27">
    <property type="entry name" value="SPORE GERMINATION LIPASE LIPC"/>
    <property type="match status" value="1"/>
</dbReference>
<dbReference type="PROSITE" id="PS51257">
    <property type="entry name" value="PROKAR_LIPOPROTEIN"/>
    <property type="match status" value="1"/>
</dbReference>
<feature type="domain" description="SGNH hydrolase-type esterase" evidence="2">
    <location>
        <begin position="59"/>
        <end position="252"/>
    </location>
</feature>
<gene>
    <name evidence="3" type="ORF">AMD01_03415</name>
</gene>
<keyword evidence="4" id="KW-1185">Reference proteome</keyword>